<dbReference type="STRING" id="29466.GCA_002005185_01123"/>
<dbReference type="RefSeq" id="WP_004695370.1">
    <property type="nucleotide sequence ID" value="NZ_AP031417.1"/>
</dbReference>
<name>A0A134BRR2_VEIPA</name>
<accession>A0A134BRR2</accession>
<dbReference type="Pfam" id="PF05656">
    <property type="entry name" value="DUF805"/>
    <property type="match status" value="1"/>
</dbReference>
<reference evidence="3" key="1">
    <citation type="submission" date="2021-02" db="EMBL/GenBank/DDBJ databases">
        <title>Infant gut strain persistence is associated with maternal origin, phylogeny, and functional potential including surface adhesion and iron acquisition.</title>
        <authorList>
            <person name="Lou Y.C."/>
        </authorList>
    </citation>
    <scope>NUCLEOTIDE SEQUENCE</scope>
    <source>
        <strain evidence="3">L3_108_031G1_dasL3_108_031G1_concoct_20</strain>
    </source>
</reference>
<dbReference type="EMBL" id="JAGZMU010000004">
    <property type="protein sequence ID" value="MBS4893707.1"/>
    <property type="molecule type" value="Genomic_DNA"/>
</dbReference>
<evidence type="ECO:0000256" key="2">
    <source>
        <dbReference type="SAM" id="Phobius"/>
    </source>
</evidence>
<proteinExistence type="predicted"/>
<sequence>MDLLYVVLRTLLICTIGLLIAFQGRRMGLSIFNLTGRLNRLQFIICFIALMILFHIVHYIDNIFLDFVVSLPAYWLTRVIIWLLLATLFPLSCVLFGRRIHDIGFNAWAGILWSVIMIFINTYSAVSPFNYMLELFIWLIGFLFWVLPGQPEPNQYGNPPFMTVNRTVYEPIQTPISNKKQEGRKTVRKRRKKR</sequence>
<gene>
    <name evidence="3" type="ORF">KHZ90_08025</name>
    <name evidence="4" type="ORF">RDV51_06890</name>
</gene>
<dbReference type="InterPro" id="IPR008523">
    <property type="entry name" value="DUF805"/>
</dbReference>
<reference evidence="4" key="2">
    <citation type="submission" date="2023-08" db="EMBL/GenBank/DDBJ databases">
        <title>Veillonella_parvula_DSM 2007_complete_genome_hifiasm_Zymo_Research_D6332.</title>
        <authorList>
            <person name="Damerum A."/>
        </authorList>
    </citation>
    <scope>NUCLEOTIDE SEQUENCE</scope>
    <source>
        <strain evidence="4">DSM 2007</strain>
    </source>
</reference>
<feature type="transmembrane region" description="Helical" evidence="2">
    <location>
        <begin position="129"/>
        <end position="147"/>
    </location>
</feature>
<dbReference type="Proteomes" id="UP000778864">
    <property type="component" value="Unassembled WGS sequence"/>
</dbReference>
<protein>
    <submittedName>
        <fullName evidence="3">DUF805 domain-containing protein</fullName>
    </submittedName>
</protein>
<dbReference type="AlphaFoldDB" id="A0A134BRR2"/>
<organism evidence="3 5">
    <name type="scientific">Veillonella parvula</name>
    <name type="common">Staphylococcus parvulus</name>
    <dbReference type="NCBI Taxonomy" id="29466"/>
    <lineage>
        <taxon>Bacteria</taxon>
        <taxon>Bacillati</taxon>
        <taxon>Bacillota</taxon>
        <taxon>Negativicutes</taxon>
        <taxon>Veillonellales</taxon>
        <taxon>Veillonellaceae</taxon>
        <taxon>Veillonella</taxon>
    </lineage>
</organism>
<dbReference type="GO" id="GO:0016020">
    <property type="term" value="C:membrane"/>
    <property type="evidence" value="ECO:0007669"/>
    <property type="project" value="InterPro"/>
</dbReference>
<evidence type="ECO:0000256" key="1">
    <source>
        <dbReference type="SAM" id="MobiDB-lite"/>
    </source>
</evidence>
<feature type="transmembrane region" description="Helical" evidence="2">
    <location>
        <begin position="6"/>
        <end position="22"/>
    </location>
</feature>
<evidence type="ECO:0000313" key="3">
    <source>
        <dbReference type="EMBL" id="MBS4893707.1"/>
    </source>
</evidence>
<evidence type="ECO:0000313" key="5">
    <source>
        <dbReference type="Proteomes" id="UP000778864"/>
    </source>
</evidence>
<feature type="transmembrane region" description="Helical" evidence="2">
    <location>
        <begin position="43"/>
        <end position="60"/>
    </location>
</feature>
<feature type="region of interest" description="Disordered" evidence="1">
    <location>
        <begin position="175"/>
        <end position="194"/>
    </location>
</feature>
<keyword evidence="2" id="KW-0472">Membrane</keyword>
<dbReference type="Proteomes" id="UP001228955">
    <property type="component" value="Chromosome"/>
</dbReference>
<keyword evidence="2" id="KW-1133">Transmembrane helix</keyword>
<dbReference type="EMBL" id="CP133463">
    <property type="protein sequence ID" value="WMS19175.1"/>
    <property type="molecule type" value="Genomic_DNA"/>
</dbReference>
<feature type="transmembrane region" description="Helical" evidence="2">
    <location>
        <begin position="103"/>
        <end position="123"/>
    </location>
</feature>
<evidence type="ECO:0000313" key="4">
    <source>
        <dbReference type="EMBL" id="WMS19175.1"/>
    </source>
</evidence>
<keyword evidence="2" id="KW-0812">Transmembrane</keyword>
<feature type="transmembrane region" description="Helical" evidence="2">
    <location>
        <begin position="72"/>
        <end position="96"/>
    </location>
</feature>